<evidence type="ECO:0000256" key="7">
    <source>
        <dbReference type="ARBA" id="ARBA00023086"/>
    </source>
</evidence>
<protein>
    <recommendedName>
        <fullName evidence="10">Nucleoprotein</fullName>
    </recommendedName>
</protein>
<keyword evidence="2 11" id="KW-0597">Phosphoprotein</keyword>
<feature type="domain" description="CoV N CTD" evidence="15">
    <location>
        <begin position="239"/>
        <end position="353"/>
    </location>
</feature>
<dbReference type="Pfam" id="PF00937">
    <property type="entry name" value="CoV_nucleocap"/>
    <property type="match status" value="1"/>
</dbReference>
<dbReference type="GO" id="GO:0019013">
    <property type="term" value="C:viral nucleocapsid"/>
    <property type="evidence" value="ECO:0007669"/>
    <property type="project" value="UniProtKB-UniRule"/>
</dbReference>
<accession>Q0Q0A0</accession>
<evidence type="ECO:0000259" key="14">
    <source>
        <dbReference type="PROSITE" id="PS51928"/>
    </source>
</evidence>
<dbReference type="CDD" id="cd21595">
    <property type="entry name" value="CoV_N-CTD"/>
    <property type="match status" value="1"/>
</dbReference>
<evidence type="ECO:0000256" key="10">
    <source>
        <dbReference type="PIRNR" id="PIRNR003888"/>
    </source>
</evidence>
<dbReference type="InterPro" id="IPR037179">
    <property type="entry name" value="Nucleocapsid_C"/>
</dbReference>
<feature type="compositionally biased region" description="Basic and acidic residues" evidence="13">
    <location>
        <begin position="257"/>
        <end position="269"/>
    </location>
</feature>
<keyword evidence="6" id="KW-0805">Transcription regulation</keyword>
<evidence type="ECO:0000256" key="5">
    <source>
        <dbReference type="ARBA" id="ARBA00022884"/>
    </source>
</evidence>
<evidence type="ECO:0000256" key="11">
    <source>
        <dbReference type="PIRSR" id="PIRSR003888-1"/>
    </source>
</evidence>
<dbReference type="PIRSF" id="PIRSF003888">
    <property type="entry name" value="Corona_nucleocap"/>
    <property type="match status" value="1"/>
</dbReference>
<evidence type="ECO:0000256" key="3">
    <source>
        <dbReference type="ARBA" id="ARBA00022765"/>
    </source>
</evidence>
<dbReference type="PROSITE" id="PS51929">
    <property type="entry name" value="COV_N_CTD"/>
    <property type="match status" value="1"/>
</dbReference>
<evidence type="ECO:0000256" key="12">
    <source>
        <dbReference type="PROSITE-ProRule" id="PRU01276"/>
    </source>
</evidence>
<dbReference type="InterPro" id="IPR044344">
    <property type="entry name" value="N_prot_C_CoV"/>
</dbReference>
<keyword evidence="9 12" id="KW-0687">Ribonucleoprotein</keyword>
<evidence type="ECO:0000256" key="6">
    <source>
        <dbReference type="ARBA" id="ARBA00023015"/>
    </source>
</evidence>
<comment type="subcellular location">
    <subcellularLocation>
        <location evidence="1">Host cell</location>
    </subcellularLocation>
    <subcellularLocation>
        <location evidence="10">Virion</location>
    </subcellularLocation>
    <text evidence="10">Located inside the virion, complexed with the viral RNA. Probably associates with ER-derived membranes where it participates in viral RNA synthesis and virus budding.</text>
</comment>
<dbReference type="InterPro" id="IPR001218">
    <property type="entry name" value="Nucleocap_CoV"/>
</dbReference>
<gene>
    <name evidence="16" type="primary">N</name>
</gene>
<feature type="region of interest" description="Disordered" evidence="13">
    <location>
        <begin position="205"/>
        <end position="269"/>
    </location>
</feature>
<evidence type="ECO:0000256" key="8">
    <source>
        <dbReference type="ARBA" id="ARBA00023163"/>
    </source>
</evidence>
<keyword evidence="7 10" id="KW-0543">Viral nucleoprotein</keyword>
<keyword evidence="4 10" id="KW-0946">Virion</keyword>
<evidence type="ECO:0000256" key="13">
    <source>
        <dbReference type="SAM" id="MobiDB-lite"/>
    </source>
</evidence>
<evidence type="ECO:0000256" key="4">
    <source>
        <dbReference type="ARBA" id="ARBA00022844"/>
    </source>
</evidence>
<dbReference type="GO" id="GO:0003723">
    <property type="term" value="F:RNA binding"/>
    <property type="evidence" value="ECO:0007669"/>
    <property type="project" value="UniProtKB-UniRule"/>
</dbReference>
<dbReference type="SUPFAM" id="SSF110304">
    <property type="entry name" value="Coronavirus RNA-binding domain"/>
    <property type="match status" value="1"/>
</dbReference>
<evidence type="ECO:0000256" key="9">
    <source>
        <dbReference type="ARBA" id="ARBA00023274"/>
    </source>
</evidence>
<keyword evidence="5 10" id="KW-0694">RNA-binding</keyword>
<feature type="compositionally biased region" description="Low complexity" evidence="13">
    <location>
        <begin position="138"/>
        <end position="157"/>
    </location>
</feature>
<dbReference type="InterPro" id="IPR044345">
    <property type="entry name" value="N_prot_N_CoV"/>
</dbReference>
<proteinExistence type="predicted"/>
<dbReference type="CDD" id="cd21554">
    <property type="entry name" value="CoV_N-NTD"/>
    <property type="match status" value="1"/>
</dbReference>
<keyword evidence="3" id="KW-0013">ADP-ribosylation</keyword>
<comment type="function">
    <text evidence="10">Packages the positive strand viral genome RNA into a helical ribonucleocapsid (RNP) and plays a fundamental role during virion assembly through its interactions with the viral genome and membrane protein M. Plays an important role in enhancing the efficiency of subgenomic viral RNA transcription as well as viral replication.</text>
</comment>
<feature type="compositionally biased region" description="Low complexity" evidence="13">
    <location>
        <begin position="177"/>
        <end position="191"/>
    </location>
</feature>
<evidence type="ECO:0000256" key="1">
    <source>
        <dbReference type="ARBA" id="ARBA00004340"/>
    </source>
</evidence>
<name>Q0Q0A0_9ALPC</name>
<feature type="domain" description="CoV N NTD" evidence="14">
    <location>
        <begin position="17"/>
        <end position="139"/>
    </location>
</feature>
<dbReference type="EMBL" id="DQ666343">
    <property type="protein sequence ID" value="ABG75578.1"/>
    <property type="molecule type" value="Genomic_RNA"/>
</dbReference>
<dbReference type="GO" id="GO:1990904">
    <property type="term" value="C:ribonucleoprotein complex"/>
    <property type="evidence" value="ECO:0007669"/>
    <property type="project" value="UniProtKB-KW"/>
</dbReference>
<sequence>MSSVSFQGDGPRRSGRVPFSFYAPIIATGNTPFWKLMPQNGVPNGKGDKNQQIGYWNEQQRWRTRKGNKETLPSKWHFYYLGTGPHAEEPFRKRTQGVFWVAKEGAKTEPTGLGTRKKSESLIVPKFSFKLPEGLEISEPASNPASRSSSQAPSRQQSKSRDPTPTKQPKSRDQSQTRKGQSKQKQSQPQDDLVAAVRAALLGMGISPQSSGGSGAKPKKKSAPSTPRERSKSPGKTSNQSDSKRQVDKPRWKRVPNKSEDVTTCFGRRDASRNFGDGTLVREGVEAKYYPQLAELVPGTAALLFDSEISTKEAGEDVIITYHYRMKVPKSDKNLSRFLQQVSAYADSSSLDGSKLDSNAPEFVPSGAVGGFEPEQDVIVEMVDEVKDAEV</sequence>
<dbReference type="InterPro" id="IPR037195">
    <property type="entry name" value="Nucleocapsid_N"/>
</dbReference>
<organism evidence="16">
    <name type="scientific">Bat coronavirus HKU7</name>
    <dbReference type="NCBI Taxonomy" id="393046"/>
    <lineage>
        <taxon>Viruses</taxon>
        <taxon>Riboviria</taxon>
        <taxon>Orthornavirae</taxon>
        <taxon>Pisuviricota</taxon>
        <taxon>Pisoniviricetes</taxon>
        <taxon>Nidovirales</taxon>
        <taxon>Cornidovirineae</taxon>
        <taxon>Coronaviridae</taxon>
        <taxon>Orthocoronavirinae</taxon>
        <taxon>Alphacoronavirus</taxon>
    </lineage>
</organism>
<dbReference type="GO" id="GO:0043657">
    <property type="term" value="C:host cell"/>
    <property type="evidence" value="ECO:0007669"/>
    <property type="project" value="UniProtKB-SubCell"/>
</dbReference>
<evidence type="ECO:0000256" key="2">
    <source>
        <dbReference type="ARBA" id="ARBA00022553"/>
    </source>
</evidence>
<dbReference type="SUPFAM" id="SSF103068">
    <property type="entry name" value="Nucleocapsid protein dimerization domain"/>
    <property type="match status" value="1"/>
</dbReference>
<reference evidence="16" key="2">
    <citation type="submission" date="2006-06" db="EMBL/GenBank/DDBJ databases">
        <authorList>
            <person name="Chu D."/>
            <person name="Poon L."/>
            <person name="Peiris M."/>
        </authorList>
    </citation>
    <scope>NUCLEOTIDE SEQUENCE</scope>
    <source>
        <strain evidence="16">WCF88</strain>
    </source>
</reference>
<keyword evidence="8" id="KW-0804">Transcription</keyword>
<evidence type="ECO:0000313" key="16">
    <source>
        <dbReference type="EMBL" id="ABG75578.1"/>
    </source>
</evidence>
<reference evidence="16" key="1">
    <citation type="journal article" date="2006" name="J. Gen. Virol.">
        <title>Coronaviruses in bent-winged bats (Miniopterus spp.).</title>
        <authorList>
            <person name="Chu D.K."/>
            <person name="Poon L.L."/>
            <person name="Chan K.H."/>
            <person name="Chen H."/>
            <person name="Guan Y."/>
            <person name="Yuen K.Y."/>
            <person name="Peiris J.S."/>
        </authorList>
    </citation>
    <scope>NUCLEOTIDE SEQUENCE</scope>
    <source>
        <strain evidence="16">WCF88</strain>
    </source>
</reference>
<feature type="compositionally biased region" description="Basic and acidic residues" evidence="13">
    <location>
        <begin position="159"/>
        <end position="176"/>
    </location>
</feature>
<evidence type="ECO:0000259" key="15">
    <source>
        <dbReference type="PROSITE" id="PS51929"/>
    </source>
</evidence>
<dbReference type="PROSITE" id="PS51928">
    <property type="entry name" value="COV_N_NTD"/>
    <property type="match status" value="1"/>
</dbReference>
<feature type="modified residue" description="Phosphoserine; by host" evidence="11">
    <location>
        <position position="119"/>
    </location>
</feature>
<feature type="region of interest" description="Disordered" evidence="13">
    <location>
        <begin position="135"/>
        <end position="191"/>
    </location>
</feature>